<feature type="domain" description="Fibronectin type-III" evidence="11">
    <location>
        <begin position="488"/>
        <end position="573"/>
    </location>
</feature>
<dbReference type="AlphaFoldDB" id="A0A060KSS6"/>
<feature type="domain" description="GH18" evidence="12">
    <location>
        <begin position="41"/>
        <end position="477"/>
    </location>
</feature>
<dbReference type="CDD" id="cd12214">
    <property type="entry name" value="ChiA1_BD"/>
    <property type="match status" value="1"/>
</dbReference>
<organism evidence="13">
    <name type="scientific">Paenibacillus barengoltzii</name>
    <dbReference type="NCBI Taxonomy" id="343517"/>
    <lineage>
        <taxon>Bacteria</taxon>
        <taxon>Bacillati</taxon>
        <taxon>Bacillota</taxon>
        <taxon>Bacilli</taxon>
        <taxon>Bacillales</taxon>
        <taxon>Paenibacillaceae</taxon>
        <taxon>Paenibacillus</taxon>
    </lineage>
</organism>
<dbReference type="Gene3D" id="2.10.10.20">
    <property type="entry name" value="Carbohydrate-binding module superfamily 5/12"/>
    <property type="match status" value="1"/>
</dbReference>
<evidence type="ECO:0000256" key="1">
    <source>
        <dbReference type="ARBA" id="ARBA00000822"/>
    </source>
</evidence>
<dbReference type="InterPro" id="IPR001223">
    <property type="entry name" value="Glyco_hydro18_cat"/>
</dbReference>
<dbReference type="EC" id="3.2.1.14" evidence="3"/>
<keyword evidence="8" id="KW-0624">Polysaccharide degradation</keyword>
<gene>
    <name evidence="13" type="primary">chi1</name>
</gene>
<evidence type="ECO:0000256" key="3">
    <source>
        <dbReference type="ARBA" id="ARBA00012729"/>
    </source>
</evidence>
<evidence type="ECO:0000256" key="5">
    <source>
        <dbReference type="ARBA" id="ARBA00023024"/>
    </source>
</evidence>
<evidence type="ECO:0000313" key="13">
    <source>
        <dbReference type="EMBL" id="AIC64238.1"/>
    </source>
</evidence>
<dbReference type="SUPFAM" id="SSF54556">
    <property type="entry name" value="Chitinase insertion domain"/>
    <property type="match status" value="1"/>
</dbReference>
<keyword evidence="7 9" id="KW-0326">Glycosidase</keyword>
<evidence type="ECO:0000259" key="11">
    <source>
        <dbReference type="PROSITE" id="PS50853"/>
    </source>
</evidence>
<feature type="compositionally biased region" description="Polar residues" evidence="10">
    <location>
        <begin position="485"/>
        <end position="498"/>
    </location>
</feature>
<reference evidence="13" key="2">
    <citation type="submission" date="2014-03" db="EMBL/GenBank/DDBJ databases">
        <title>Expression, and characterization of a thermostable chitinase from a marine bacterium Paenibacillus barengoltzii CAU904.</title>
        <authorList>
            <person name="Fu X."/>
            <person name="Yang S."/>
            <person name="Guo Y."/>
            <person name="Yan Q."/>
            <person name="Yang X."/>
            <person name="Jiang Z."/>
        </authorList>
    </citation>
    <scope>NUCLEOTIDE SEQUENCE</scope>
    <source>
        <strain evidence="13">CAU904</strain>
    </source>
</reference>
<protein>
    <recommendedName>
        <fullName evidence="3">chitinase</fullName>
        <ecNumber evidence="3">3.2.1.14</ecNumber>
    </recommendedName>
</protein>
<dbReference type="SUPFAM" id="SSF51445">
    <property type="entry name" value="(Trans)glycosidases"/>
    <property type="match status" value="1"/>
</dbReference>
<evidence type="ECO:0000259" key="12">
    <source>
        <dbReference type="PROSITE" id="PS51910"/>
    </source>
</evidence>
<sequence length="720" mass="77774">MAKRQWGKVALAVWFSLLLALTGWGPGGAGLVQAAPADQAYKVVGYFTNWSMYDPNFQVEHIDASKLTHLNYAFADLCWNGKHGNPSNDPGNPNQTTWNCRDAGVPTQTGNVPNGAIVLGDPWADVNHNEGVPLEWEDCEKGKCGNFYKLNKLKQSNPNLKTLLSVGGWTWSNHFSDVAADPAARSNFANSAVQVIRAYGFDGIDIDWEYPVEGGLPDNSTRPEDKHNFTLLLQETREKLTAAGAQDGRSYLLTIAGHANPSYASTTELDAIAEILDWINIMTYDFHGDWEQTTNHNASLYSDPNDPDTANKFSADMSINAYLNAGVPASKIVMGIPLYGRGWKNCAPGPRGDGLYQACTPDYNGSVVPNGTWDNYESGPTGMFDYGDLAAAYVNKNGYTRYWSETSQVPYLYNPSSKIFISYEDPQSIAAKAAYIKNRSLGGAMIWELSEDCRTSPKFACTGTKLLDQLSSDLRSDSTRPDTTAPTTPSHLKSPSQTANSISLQWDASIDDVGVVGYDVYRDQTLLTRVSGTAYTVSGLEPQTSYTFTVRAADAAGNVSNPSSPLTVSTLAQGTDPRLPAAPANLRVTAHSDTTVSLQWEPSADHAAVTAYEIYQGDALADTVPASSNSYTVNGLTPETEYTFSVKARDAAGNLSPASNAVRVTTDASAPGTVPVWSPNTAYNVGAEVSYGGTVYQCRIAHTSLPGWEPPNVPALWLKK</sequence>
<feature type="region of interest" description="Disordered" evidence="10">
    <location>
        <begin position="472"/>
        <end position="498"/>
    </location>
</feature>
<comment type="catalytic activity">
    <reaction evidence="1">
        <text>Random endo-hydrolysis of N-acetyl-beta-D-glucosaminide (1-&gt;4)-beta-linkages in chitin and chitodextrins.</text>
        <dbReference type="EC" id="3.2.1.14"/>
    </reaction>
</comment>
<keyword evidence="5" id="KW-0146">Chitin degradation</keyword>
<dbReference type="SUPFAM" id="SSF49265">
    <property type="entry name" value="Fibronectin type III"/>
    <property type="match status" value="1"/>
</dbReference>
<dbReference type="SMART" id="SM00636">
    <property type="entry name" value="Glyco_18"/>
    <property type="match status" value="1"/>
</dbReference>
<dbReference type="Gene3D" id="2.60.40.10">
    <property type="entry name" value="Immunoglobulins"/>
    <property type="match status" value="2"/>
</dbReference>
<evidence type="ECO:0000256" key="10">
    <source>
        <dbReference type="SAM" id="MobiDB-lite"/>
    </source>
</evidence>
<dbReference type="GO" id="GO:0000272">
    <property type="term" value="P:polysaccharide catabolic process"/>
    <property type="evidence" value="ECO:0007669"/>
    <property type="project" value="UniProtKB-KW"/>
</dbReference>
<dbReference type="Pfam" id="PF02839">
    <property type="entry name" value="CBM_5_12"/>
    <property type="match status" value="1"/>
</dbReference>
<dbReference type="InterPro" id="IPR050314">
    <property type="entry name" value="Glycosyl_Hydrlase_18"/>
</dbReference>
<dbReference type="InterPro" id="IPR003610">
    <property type="entry name" value="CBM5/12"/>
</dbReference>
<reference evidence="13" key="1">
    <citation type="journal article" date="2014" name="Biotechnol. Biofuels">
        <title>An acidic, thermostable exochitinase with ?-N-acetylglucosaminidase activity from Paenibacillus barengoltzii converting chitin to N-acetyl glucosamine.</title>
        <authorList>
            <person name="Fu X."/>
            <person name="Yan Q."/>
            <person name="Yang S."/>
            <person name="Yang X."/>
            <person name="Guo Y."/>
            <person name="Jiang Z."/>
        </authorList>
    </citation>
    <scope>NUCLEOTIDE SEQUENCE</scope>
    <source>
        <strain evidence="13">CAU904</strain>
    </source>
</reference>
<dbReference type="InterPro" id="IPR011583">
    <property type="entry name" value="Chitinase_II/V-like_cat"/>
</dbReference>
<dbReference type="InterPro" id="IPR029070">
    <property type="entry name" value="Chitinase_insertion_sf"/>
</dbReference>
<dbReference type="SMART" id="SM00495">
    <property type="entry name" value="ChtBD3"/>
    <property type="match status" value="1"/>
</dbReference>
<dbReference type="InterPro" id="IPR001579">
    <property type="entry name" value="Glyco_hydro_18_chit_AS"/>
</dbReference>
<dbReference type="PROSITE" id="PS50853">
    <property type="entry name" value="FN3"/>
    <property type="match status" value="2"/>
</dbReference>
<dbReference type="InterPro" id="IPR003961">
    <property type="entry name" value="FN3_dom"/>
</dbReference>
<evidence type="ECO:0000256" key="6">
    <source>
        <dbReference type="ARBA" id="ARBA00023277"/>
    </source>
</evidence>
<dbReference type="Pfam" id="PF00704">
    <property type="entry name" value="Glyco_hydro_18"/>
    <property type="match status" value="1"/>
</dbReference>
<dbReference type="GO" id="GO:0030246">
    <property type="term" value="F:carbohydrate binding"/>
    <property type="evidence" value="ECO:0007669"/>
    <property type="project" value="InterPro"/>
</dbReference>
<proteinExistence type="inferred from homology"/>
<dbReference type="FunFam" id="3.20.20.80:FF:000153">
    <property type="entry name" value="Chitinase A1"/>
    <property type="match status" value="1"/>
</dbReference>
<feature type="domain" description="Fibronectin type-III" evidence="11">
    <location>
        <begin position="582"/>
        <end position="669"/>
    </location>
</feature>
<dbReference type="Gene3D" id="3.20.20.80">
    <property type="entry name" value="Glycosidases"/>
    <property type="match status" value="1"/>
</dbReference>
<dbReference type="CDD" id="cd00063">
    <property type="entry name" value="FN3"/>
    <property type="match status" value="2"/>
</dbReference>
<dbReference type="GO" id="GO:0008061">
    <property type="term" value="F:chitin binding"/>
    <property type="evidence" value="ECO:0007669"/>
    <property type="project" value="InterPro"/>
</dbReference>
<dbReference type="InterPro" id="IPR036116">
    <property type="entry name" value="FN3_sf"/>
</dbReference>
<dbReference type="PROSITE" id="PS51910">
    <property type="entry name" value="GH18_2"/>
    <property type="match status" value="1"/>
</dbReference>
<dbReference type="InterPro" id="IPR017853">
    <property type="entry name" value="GH"/>
</dbReference>
<dbReference type="PANTHER" id="PTHR11177:SF317">
    <property type="entry name" value="CHITINASE 12-RELATED"/>
    <property type="match status" value="1"/>
</dbReference>
<dbReference type="EMBL" id="KJ626399">
    <property type="protein sequence ID" value="AIC64238.1"/>
    <property type="molecule type" value="Genomic_DNA"/>
</dbReference>
<keyword evidence="6" id="KW-0119">Carbohydrate metabolism</keyword>
<dbReference type="SMR" id="A0A060KSS6"/>
<dbReference type="GO" id="GO:0006032">
    <property type="term" value="P:chitin catabolic process"/>
    <property type="evidence" value="ECO:0007669"/>
    <property type="project" value="UniProtKB-KW"/>
</dbReference>
<dbReference type="SMART" id="SM00060">
    <property type="entry name" value="FN3"/>
    <property type="match status" value="2"/>
</dbReference>
<evidence type="ECO:0000256" key="4">
    <source>
        <dbReference type="ARBA" id="ARBA00022801"/>
    </source>
</evidence>
<accession>A0A060KSS6</accession>
<evidence type="ECO:0000256" key="9">
    <source>
        <dbReference type="RuleBase" id="RU000489"/>
    </source>
</evidence>
<dbReference type="Gene3D" id="3.10.50.10">
    <property type="match status" value="1"/>
</dbReference>
<dbReference type="PANTHER" id="PTHR11177">
    <property type="entry name" value="CHITINASE"/>
    <property type="match status" value="1"/>
</dbReference>
<name>A0A060KSS6_9BACL</name>
<dbReference type="PROSITE" id="PS01095">
    <property type="entry name" value="GH18_1"/>
    <property type="match status" value="1"/>
</dbReference>
<dbReference type="GO" id="GO:0005576">
    <property type="term" value="C:extracellular region"/>
    <property type="evidence" value="ECO:0007669"/>
    <property type="project" value="InterPro"/>
</dbReference>
<dbReference type="CDD" id="cd06548">
    <property type="entry name" value="GH18_chitinase"/>
    <property type="match status" value="1"/>
</dbReference>
<comment type="similarity">
    <text evidence="2">Belongs to the glycosyl hydrolase 18 family. Chitinase class II subfamily.</text>
</comment>
<evidence type="ECO:0000256" key="7">
    <source>
        <dbReference type="ARBA" id="ARBA00023295"/>
    </source>
</evidence>
<dbReference type="SUPFAM" id="SSF51055">
    <property type="entry name" value="Carbohydrate binding domain"/>
    <property type="match status" value="1"/>
</dbReference>
<dbReference type="Pfam" id="PF00041">
    <property type="entry name" value="fn3"/>
    <property type="match status" value="2"/>
</dbReference>
<dbReference type="GO" id="GO:0008843">
    <property type="term" value="F:endochitinase activity"/>
    <property type="evidence" value="ECO:0007669"/>
    <property type="project" value="UniProtKB-EC"/>
</dbReference>
<dbReference type="InterPro" id="IPR013783">
    <property type="entry name" value="Ig-like_fold"/>
</dbReference>
<evidence type="ECO:0000256" key="2">
    <source>
        <dbReference type="ARBA" id="ARBA00009121"/>
    </source>
</evidence>
<keyword evidence="4 9" id="KW-0378">Hydrolase</keyword>
<evidence type="ECO:0000256" key="8">
    <source>
        <dbReference type="ARBA" id="ARBA00023326"/>
    </source>
</evidence>
<dbReference type="InterPro" id="IPR036573">
    <property type="entry name" value="CBM_sf_5/12"/>
</dbReference>